<evidence type="ECO:0000313" key="1">
    <source>
        <dbReference type="EMBL" id="GBP59501.1"/>
    </source>
</evidence>
<comment type="caution">
    <text evidence="1">The sequence shown here is derived from an EMBL/GenBank/DDBJ whole genome shotgun (WGS) entry which is preliminary data.</text>
</comment>
<protein>
    <submittedName>
        <fullName evidence="1">Uncharacterized protein</fullName>
    </submittedName>
</protein>
<evidence type="ECO:0000313" key="2">
    <source>
        <dbReference type="Proteomes" id="UP000299102"/>
    </source>
</evidence>
<accession>A0A4C1X6U6</accession>
<proteinExistence type="predicted"/>
<dbReference type="AlphaFoldDB" id="A0A4C1X6U6"/>
<name>A0A4C1X6U6_EUMVA</name>
<reference evidence="1 2" key="1">
    <citation type="journal article" date="2019" name="Commun. Biol.">
        <title>The bagworm genome reveals a unique fibroin gene that provides high tensile strength.</title>
        <authorList>
            <person name="Kono N."/>
            <person name="Nakamura H."/>
            <person name="Ohtoshi R."/>
            <person name="Tomita M."/>
            <person name="Numata K."/>
            <person name="Arakawa K."/>
        </authorList>
    </citation>
    <scope>NUCLEOTIDE SEQUENCE [LARGE SCALE GENOMIC DNA]</scope>
</reference>
<keyword evidence="2" id="KW-1185">Reference proteome</keyword>
<dbReference type="EMBL" id="BGZK01000763">
    <property type="protein sequence ID" value="GBP59501.1"/>
    <property type="molecule type" value="Genomic_DNA"/>
</dbReference>
<dbReference type="Proteomes" id="UP000299102">
    <property type="component" value="Unassembled WGS sequence"/>
</dbReference>
<gene>
    <name evidence="1" type="ORF">EVAR_42406_1</name>
</gene>
<organism evidence="1 2">
    <name type="scientific">Eumeta variegata</name>
    <name type="common">Bagworm moth</name>
    <name type="synonym">Eumeta japonica</name>
    <dbReference type="NCBI Taxonomy" id="151549"/>
    <lineage>
        <taxon>Eukaryota</taxon>
        <taxon>Metazoa</taxon>
        <taxon>Ecdysozoa</taxon>
        <taxon>Arthropoda</taxon>
        <taxon>Hexapoda</taxon>
        <taxon>Insecta</taxon>
        <taxon>Pterygota</taxon>
        <taxon>Neoptera</taxon>
        <taxon>Endopterygota</taxon>
        <taxon>Lepidoptera</taxon>
        <taxon>Glossata</taxon>
        <taxon>Ditrysia</taxon>
        <taxon>Tineoidea</taxon>
        <taxon>Psychidae</taxon>
        <taxon>Oiketicinae</taxon>
        <taxon>Eumeta</taxon>
    </lineage>
</organism>
<sequence length="73" mass="7987">MAISDEESQNRSAPGGFRVRARYVSAAAVTRGRAARSVTSTSRDARDRTYPLCASSEFCRIEPYDAHVTFGIS</sequence>